<dbReference type="EMBL" id="DWYR01000004">
    <property type="protein sequence ID" value="HJA98189.1"/>
    <property type="molecule type" value="Genomic_DNA"/>
</dbReference>
<proteinExistence type="predicted"/>
<evidence type="ECO:0000313" key="2">
    <source>
        <dbReference type="EMBL" id="HJA98189.1"/>
    </source>
</evidence>
<keyword evidence="1" id="KW-0732">Signal</keyword>
<accession>A0A9D2IB49</accession>
<feature type="signal peptide" evidence="1">
    <location>
        <begin position="1"/>
        <end position="22"/>
    </location>
</feature>
<feature type="chain" id="PRO_5039111040" description="Fibronectin type-III domain-containing protein" evidence="1">
    <location>
        <begin position="23"/>
        <end position="810"/>
    </location>
</feature>
<dbReference type="AlphaFoldDB" id="A0A9D2IB49"/>
<reference evidence="2" key="1">
    <citation type="journal article" date="2021" name="PeerJ">
        <title>Extensive microbial diversity within the chicken gut microbiome revealed by metagenomics and culture.</title>
        <authorList>
            <person name="Gilroy R."/>
            <person name="Ravi A."/>
            <person name="Getino M."/>
            <person name="Pursley I."/>
            <person name="Horton D.L."/>
            <person name="Alikhan N.F."/>
            <person name="Baker D."/>
            <person name="Gharbi K."/>
            <person name="Hall N."/>
            <person name="Watson M."/>
            <person name="Adriaenssens E.M."/>
            <person name="Foster-Nyarko E."/>
            <person name="Jarju S."/>
            <person name="Secka A."/>
            <person name="Antonio M."/>
            <person name="Oren A."/>
            <person name="Chaudhuri R.R."/>
            <person name="La Ragione R."/>
            <person name="Hildebrand F."/>
            <person name="Pallen M.J."/>
        </authorList>
    </citation>
    <scope>NUCLEOTIDE SEQUENCE</scope>
    <source>
        <strain evidence="2">CHK169-11906</strain>
    </source>
</reference>
<dbReference type="Proteomes" id="UP000824259">
    <property type="component" value="Unassembled WGS sequence"/>
</dbReference>
<protein>
    <recommendedName>
        <fullName evidence="4">Fibronectin type-III domain-containing protein</fullName>
    </recommendedName>
</protein>
<evidence type="ECO:0000313" key="3">
    <source>
        <dbReference type="Proteomes" id="UP000824259"/>
    </source>
</evidence>
<organism evidence="2 3">
    <name type="scientific">Candidatus Alistipes avicola</name>
    <dbReference type="NCBI Taxonomy" id="2838432"/>
    <lineage>
        <taxon>Bacteria</taxon>
        <taxon>Pseudomonadati</taxon>
        <taxon>Bacteroidota</taxon>
        <taxon>Bacteroidia</taxon>
        <taxon>Bacteroidales</taxon>
        <taxon>Rikenellaceae</taxon>
        <taxon>Alistipes</taxon>
    </lineage>
</organism>
<sequence>MKKLSILFALFALLCEGMTSCSKDNTEDPPTDRPTVTLKAGTVTDVSTVFTIQAHDAERCAYLCIEQSGEEAPTAPSPETIFNNGKEVAVESPVEITLSNLTPGQNYCIYAVAVNTTIYSDIAELKFTTMSSTEPEYDLLIEGTSALGGYYKSFTDETLGNYMIRVSNIEYDDYGYATNAGYAFQFDLYGTKSANVMNAQVPSGIYRFDTEDTGAEFTCGAGYSKIEQTDDQGYPKGEAISLTAGEIRIDTSEDNYTITAYVTDEQGTRYKVSYTGRMVLSNKTGSIGGNQEIENASLFYARYYGQADHNGIGNYYVSIGTTTVDKDDPTTALDNGWMIRLDFWGDVSADDDNAILPEGTYTLSESGAHNKMTICPDDTDVAYYFLTGKTPERTDYTCSSGSVTVTRTGSDYKLEGTLVMDDESSVHFTYEGPLAFENRAETLIGNIDETFTVASCTYLGDQYTENAESDSYQIRLATDESESTFVNIELFTEKAASALNPVIPDGSYNAGNQGSYEAGTFTPGYLFSGYLAGSNIGKKDEYGSILTYGLFTGGTIDFAYANGRYTITLDVTTSDNFSIKGSYSGELPIDNKVVGPAIGNVNFTALYAPSAYYYGKKNDGLGDYYYYLLSFSDIEMAGSYNGIYPVNQEAGHCAVLYVYAATEPGADGRVPEGEYTLGEERKGLIWSTGSEGRAYDAEGNRSNVAFGSGTLNIAHQGTNEYVITLDAKTLREETFKFTYTGAITIGGTSTAAVTPTVTKIPSSVIPMMYEAMKRDAVVVRDLSASKAETILALPDQAPAQRLHKELASKR</sequence>
<evidence type="ECO:0008006" key="4">
    <source>
        <dbReference type="Google" id="ProtNLM"/>
    </source>
</evidence>
<comment type="caution">
    <text evidence="2">The sequence shown here is derived from an EMBL/GenBank/DDBJ whole genome shotgun (WGS) entry which is preliminary data.</text>
</comment>
<name>A0A9D2IB49_9BACT</name>
<reference evidence="2" key="2">
    <citation type="submission" date="2021-04" db="EMBL/GenBank/DDBJ databases">
        <authorList>
            <person name="Gilroy R."/>
        </authorList>
    </citation>
    <scope>NUCLEOTIDE SEQUENCE</scope>
    <source>
        <strain evidence="2">CHK169-11906</strain>
    </source>
</reference>
<gene>
    <name evidence="2" type="ORF">H9779_01125</name>
</gene>
<evidence type="ECO:0000256" key="1">
    <source>
        <dbReference type="SAM" id="SignalP"/>
    </source>
</evidence>